<evidence type="ECO:0000259" key="15">
    <source>
        <dbReference type="PROSITE" id="PS50846"/>
    </source>
</evidence>
<feature type="transmembrane region" description="Helical" evidence="14">
    <location>
        <begin position="185"/>
        <end position="204"/>
    </location>
</feature>
<dbReference type="GO" id="GO:0055070">
    <property type="term" value="P:copper ion homeostasis"/>
    <property type="evidence" value="ECO:0007669"/>
    <property type="project" value="TreeGrafter"/>
</dbReference>
<keyword evidence="12 14" id="KW-0472">Membrane</keyword>
<dbReference type="InterPro" id="IPR023298">
    <property type="entry name" value="ATPase_P-typ_TM_dom_sf"/>
</dbReference>
<dbReference type="InterPro" id="IPR018303">
    <property type="entry name" value="ATPase_P-typ_P_site"/>
</dbReference>
<keyword evidence="7" id="KW-0406">Ion transport</keyword>
<evidence type="ECO:0000256" key="10">
    <source>
        <dbReference type="ARBA" id="ARBA00022989"/>
    </source>
</evidence>
<dbReference type="SUPFAM" id="SSF81653">
    <property type="entry name" value="Calcium ATPase, transduction domain A"/>
    <property type="match status" value="1"/>
</dbReference>
<dbReference type="SUPFAM" id="SSF55008">
    <property type="entry name" value="HMA, heavy metal-associated domain"/>
    <property type="match status" value="1"/>
</dbReference>
<keyword evidence="9" id="KW-1278">Translocase</keyword>
<evidence type="ECO:0000256" key="6">
    <source>
        <dbReference type="ARBA" id="ARBA00022741"/>
    </source>
</evidence>
<dbReference type="InterPro" id="IPR017969">
    <property type="entry name" value="Heavy-metal-associated_CS"/>
</dbReference>
<sequence>MRSQSFVITGMTCANCVNTVSKALNASEKVTEATVNLATEKAKVVADESMSDAEIIALVEKAGYGAIVNDKAHQEKIAQEVARKARNLRYSFWGAVVLTLPLVIAMFASIFGLHDLVWVMFLHNPVLQFILATPVQFIVGSRFYIGAYHALRNKSANMDVLVALGTSVAYFSSLILAVFMGQENALNFESSMVIITLVVMGKLLEQNAKEKTSSAITGLMSTRSKLVHTMDGDLEIEQVKTGNVIKILPGEKVPLDAMILSGKASFDESHLTGESLPVVKADDDVLFEGAINLDGEIKAVVVHDLNDSTISRMVEMMSEAQGSKPNIQKLADKISGIFVPIVLGIALMAFIATWLIGGVLLTAIMHSVAVLVIACPCALGLATPTAIISGTGLAAKNGLLIKNTNALELAGMIGTVFFDKTGTITTGDFELTDFKVSSATDGSFVSTDRNLKTFVSETSYDLSGNDAFKILASLEAHSNHPLAQSIQFDGELYELSALTEIAGRGLSAEIAGQKYFAGNDKLMNDLNLTIPFETDDTVIYLANETQLLAVATFASTVKTESVAVIDRLRKQGLKTVMLTGDNEVSAHKIQEIVKLDEVSAGLSPEQKAEIVQKTPQSMMVGDGINDAIALSSATIGMAMATGSDIAMEAGDVTVIGGQLHKLLSFFEVAKRTMMKIKQNYFWAFVYNIIGIPLAALGLLNPMLAAAAMSLSSVSVILNSLLLTKVKIKSVD</sequence>
<evidence type="ECO:0000256" key="1">
    <source>
        <dbReference type="ARBA" id="ARBA00004127"/>
    </source>
</evidence>
<dbReference type="PANTHER" id="PTHR43520">
    <property type="entry name" value="ATP7, ISOFORM B"/>
    <property type="match status" value="1"/>
</dbReference>
<dbReference type="GO" id="GO:0012505">
    <property type="term" value="C:endomembrane system"/>
    <property type="evidence" value="ECO:0007669"/>
    <property type="project" value="UniProtKB-SubCell"/>
</dbReference>
<gene>
    <name evidence="16" type="ORF">FLP15_10725</name>
</gene>
<dbReference type="InterPro" id="IPR023214">
    <property type="entry name" value="HAD_sf"/>
</dbReference>
<evidence type="ECO:0000256" key="4">
    <source>
        <dbReference type="ARBA" id="ARBA00022692"/>
    </source>
</evidence>
<keyword evidence="7" id="KW-0813">Transport</keyword>
<keyword evidence="4 14" id="KW-0812">Transmembrane</keyword>
<feature type="transmembrane region" description="Helical" evidence="14">
    <location>
        <begin position="705"/>
        <end position="723"/>
    </location>
</feature>
<dbReference type="GO" id="GO:0005524">
    <property type="term" value="F:ATP binding"/>
    <property type="evidence" value="ECO:0007669"/>
    <property type="project" value="UniProtKB-UniRule"/>
</dbReference>
<dbReference type="GO" id="GO:0005886">
    <property type="term" value="C:plasma membrane"/>
    <property type="evidence" value="ECO:0007669"/>
    <property type="project" value="UniProtKB-SubCell"/>
</dbReference>
<dbReference type="SUPFAM" id="SSF56784">
    <property type="entry name" value="HAD-like"/>
    <property type="match status" value="1"/>
</dbReference>
<dbReference type="Proteomes" id="UP000315128">
    <property type="component" value="Chromosome"/>
</dbReference>
<dbReference type="RefSeq" id="WP_142767110.1">
    <property type="nucleotide sequence ID" value="NZ_CP041356.1"/>
</dbReference>
<dbReference type="PROSITE" id="PS50846">
    <property type="entry name" value="HMA_2"/>
    <property type="match status" value="1"/>
</dbReference>
<dbReference type="Gene3D" id="3.40.1110.10">
    <property type="entry name" value="Calcium-transporting ATPase, cytoplasmic domain N"/>
    <property type="match status" value="1"/>
</dbReference>
<dbReference type="PRINTS" id="PR00943">
    <property type="entry name" value="CUATPASE"/>
</dbReference>
<dbReference type="InterPro" id="IPR044492">
    <property type="entry name" value="P_typ_ATPase_HD_dom"/>
</dbReference>
<evidence type="ECO:0000256" key="12">
    <source>
        <dbReference type="ARBA" id="ARBA00023136"/>
    </source>
</evidence>
<feature type="transmembrane region" description="Helical" evidence="14">
    <location>
        <begin position="160"/>
        <end position="179"/>
    </location>
</feature>
<keyword evidence="7" id="KW-0187">Copper transport</keyword>
<dbReference type="NCBIfam" id="TIGR01494">
    <property type="entry name" value="ATPase_P-type"/>
    <property type="match status" value="2"/>
</dbReference>
<dbReference type="Gene3D" id="1.20.1110.10">
    <property type="entry name" value="Calcium-transporting ATPase, transmembrane domain"/>
    <property type="match status" value="1"/>
</dbReference>
<keyword evidence="10 14" id="KW-1133">Transmembrane helix</keyword>
<dbReference type="PROSITE" id="PS00154">
    <property type="entry name" value="ATPASE_E1_E2"/>
    <property type="match status" value="1"/>
</dbReference>
<dbReference type="InterPro" id="IPR008250">
    <property type="entry name" value="ATPase_P-typ_transduc_dom_A_sf"/>
</dbReference>
<protein>
    <recommendedName>
        <fullName evidence="3">P-type Cu(+) transporter</fullName>
        <ecNumber evidence="3">7.2.2.8</ecNumber>
    </recommendedName>
</protein>
<evidence type="ECO:0000256" key="8">
    <source>
        <dbReference type="ARBA" id="ARBA00022840"/>
    </source>
</evidence>
<feature type="domain" description="HMA" evidence="15">
    <location>
        <begin position="2"/>
        <end position="67"/>
    </location>
</feature>
<evidence type="ECO:0000256" key="13">
    <source>
        <dbReference type="ARBA" id="ARBA00049289"/>
    </source>
</evidence>
<evidence type="ECO:0000313" key="17">
    <source>
        <dbReference type="Proteomes" id="UP000315128"/>
    </source>
</evidence>
<evidence type="ECO:0000256" key="11">
    <source>
        <dbReference type="ARBA" id="ARBA00023008"/>
    </source>
</evidence>
<dbReference type="CDD" id="cd02094">
    <property type="entry name" value="P-type_ATPase_Cu-like"/>
    <property type="match status" value="1"/>
</dbReference>
<feature type="transmembrane region" description="Helical" evidence="14">
    <location>
        <begin position="126"/>
        <end position="148"/>
    </location>
</feature>
<dbReference type="InterPro" id="IPR006121">
    <property type="entry name" value="HMA_dom"/>
</dbReference>
<comment type="catalytic activity">
    <reaction evidence="13">
        <text>Cu(+)(in) + ATP + H2O = Cu(+)(out) + ADP + phosphate + H(+)</text>
        <dbReference type="Rhea" id="RHEA:25792"/>
        <dbReference type="ChEBI" id="CHEBI:15377"/>
        <dbReference type="ChEBI" id="CHEBI:15378"/>
        <dbReference type="ChEBI" id="CHEBI:30616"/>
        <dbReference type="ChEBI" id="CHEBI:43474"/>
        <dbReference type="ChEBI" id="CHEBI:49552"/>
        <dbReference type="ChEBI" id="CHEBI:456216"/>
        <dbReference type="EC" id="7.2.2.8"/>
    </reaction>
</comment>
<feature type="transmembrane region" description="Helical" evidence="14">
    <location>
        <begin position="334"/>
        <end position="357"/>
    </location>
</feature>
<dbReference type="InterPro" id="IPR027256">
    <property type="entry name" value="P-typ_ATPase_IB"/>
</dbReference>
<dbReference type="InterPro" id="IPR023299">
    <property type="entry name" value="ATPase_P-typ_cyto_dom_N"/>
</dbReference>
<dbReference type="PRINTS" id="PR00942">
    <property type="entry name" value="CUATPASEI"/>
</dbReference>
<dbReference type="Pfam" id="PF00122">
    <property type="entry name" value="E1-E2_ATPase"/>
    <property type="match status" value="1"/>
</dbReference>
<keyword evidence="8 14" id="KW-0067">ATP-binding</keyword>
<feature type="transmembrane region" description="Helical" evidence="14">
    <location>
        <begin position="680"/>
        <end position="699"/>
    </location>
</feature>
<dbReference type="KEGG" id="lack:FLP15_10725"/>
<dbReference type="InterPro" id="IPR059000">
    <property type="entry name" value="ATPase_P-type_domA"/>
</dbReference>
<dbReference type="GO" id="GO:0016887">
    <property type="term" value="F:ATP hydrolysis activity"/>
    <property type="evidence" value="ECO:0007669"/>
    <property type="project" value="InterPro"/>
</dbReference>
<dbReference type="SFLD" id="SFLDF00027">
    <property type="entry name" value="p-type_atpase"/>
    <property type="match status" value="1"/>
</dbReference>
<dbReference type="Gene3D" id="3.40.50.1000">
    <property type="entry name" value="HAD superfamily/HAD-like"/>
    <property type="match status" value="1"/>
</dbReference>
<dbReference type="EC" id="7.2.2.8" evidence="3"/>
<dbReference type="SFLD" id="SFLDS00003">
    <property type="entry name" value="Haloacid_Dehalogenase"/>
    <property type="match status" value="1"/>
</dbReference>
<evidence type="ECO:0000313" key="16">
    <source>
        <dbReference type="EMBL" id="QDK71549.1"/>
    </source>
</evidence>
<dbReference type="InterPro" id="IPR036163">
    <property type="entry name" value="HMA_dom_sf"/>
</dbReference>
<keyword evidence="14" id="KW-1003">Cell membrane</keyword>
<dbReference type="CDD" id="cd00371">
    <property type="entry name" value="HMA"/>
    <property type="match status" value="1"/>
</dbReference>
<dbReference type="FunFam" id="3.30.70.100:FF:000005">
    <property type="entry name" value="Copper-exporting P-type ATPase A"/>
    <property type="match status" value="1"/>
</dbReference>
<dbReference type="PROSITE" id="PS01047">
    <property type="entry name" value="HMA_1"/>
    <property type="match status" value="1"/>
</dbReference>
<reference evidence="16 17" key="1">
    <citation type="submission" date="2019-07" db="EMBL/GenBank/DDBJ databases">
        <title>Genome sequencing of KACC 19320.</title>
        <authorList>
            <person name="Heo J."/>
            <person name="Kim S.-J."/>
            <person name="Kim J.-S."/>
            <person name="Hong S.-B."/>
            <person name="Kwon S.-W."/>
        </authorList>
    </citation>
    <scope>NUCLEOTIDE SEQUENCE [LARGE SCALE GENOMIC DNA]</scope>
    <source>
        <strain evidence="16 17">KACC 19320</strain>
    </source>
</reference>
<dbReference type="InterPro" id="IPR036412">
    <property type="entry name" value="HAD-like_sf"/>
</dbReference>
<dbReference type="InterPro" id="IPR001757">
    <property type="entry name" value="P_typ_ATPase"/>
</dbReference>
<evidence type="ECO:0000256" key="5">
    <source>
        <dbReference type="ARBA" id="ARBA00022723"/>
    </source>
</evidence>
<dbReference type="GO" id="GO:0043682">
    <property type="term" value="F:P-type divalent copper transporter activity"/>
    <property type="evidence" value="ECO:0007669"/>
    <property type="project" value="TreeGrafter"/>
</dbReference>
<evidence type="ECO:0000256" key="7">
    <source>
        <dbReference type="ARBA" id="ARBA00022796"/>
    </source>
</evidence>
<feature type="transmembrane region" description="Helical" evidence="14">
    <location>
        <begin position="92"/>
        <end position="114"/>
    </location>
</feature>
<evidence type="ECO:0000256" key="2">
    <source>
        <dbReference type="ARBA" id="ARBA00006024"/>
    </source>
</evidence>
<evidence type="ECO:0000256" key="14">
    <source>
        <dbReference type="RuleBase" id="RU362081"/>
    </source>
</evidence>
<dbReference type="NCBIfam" id="TIGR01525">
    <property type="entry name" value="ATPase-IB_hvy"/>
    <property type="match status" value="1"/>
</dbReference>
<comment type="similarity">
    <text evidence="2 14">Belongs to the cation transport ATPase (P-type) (TC 3.A.3) family. Type IB subfamily.</text>
</comment>
<keyword evidence="6 14" id="KW-0547">Nucleotide-binding</keyword>
<keyword evidence="5 14" id="KW-0479">Metal-binding</keyword>
<feature type="transmembrane region" description="Helical" evidence="14">
    <location>
        <begin position="363"/>
        <end position="382"/>
    </location>
</feature>
<proteinExistence type="inferred from homology"/>
<dbReference type="GO" id="GO:0140581">
    <property type="term" value="F:P-type monovalent copper transporter activity"/>
    <property type="evidence" value="ECO:0007669"/>
    <property type="project" value="UniProtKB-EC"/>
</dbReference>
<dbReference type="PANTHER" id="PTHR43520:SF8">
    <property type="entry name" value="P-TYPE CU(+) TRANSPORTER"/>
    <property type="match status" value="1"/>
</dbReference>
<dbReference type="PRINTS" id="PR00119">
    <property type="entry name" value="CATATPASE"/>
</dbReference>
<organism evidence="16 17">
    <name type="scientific">Lactococcus protaetiae</name>
    <dbReference type="NCBI Taxonomy" id="2592653"/>
    <lineage>
        <taxon>Bacteria</taxon>
        <taxon>Bacillati</taxon>
        <taxon>Bacillota</taxon>
        <taxon>Bacilli</taxon>
        <taxon>Lactobacillales</taxon>
        <taxon>Streptococcaceae</taxon>
        <taxon>Lactococcus</taxon>
    </lineage>
</organism>
<dbReference type="OrthoDB" id="9813266at2"/>
<dbReference type="AlphaFoldDB" id="A0A514ZAE1"/>
<dbReference type="SFLD" id="SFLDG00002">
    <property type="entry name" value="C1.7:_P-type_atpase_like"/>
    <property type="match status" value="1"/>
</dbReference>
<dbReference type="Gene3D" id="3.30.70.100">
    <property type="match status" value="1"/>
</dbReference>
<evidence type="ECO:0000256" key="3">
    <source>
        <dbReference type="ARBA" id="ARBA00012517"/>
    </source>
</evidence>
<dbReference type="EMBL" id="CP041356">
    <property type="protein sequence ID" value="QDK71549.1"/>
    <property type="molecule type" value="Genomic_DNA"/>
</dbReference>
<keyword evidence="17" id="KW-1185">Reference proteome</keyword>
<comment type="subcellular location">
    <subcellularLocation>
        <location evidence="14">Cell membrane</location>
    </subcellularLocation>
    <subcellularLocation>
        <location evidence="1">Endomembrane system</location>
        <topology evidence="1">Multi-pass membrane protein</topology>
    </subcellularLocation>
</comment>
<name>A0A514ZAE1_9LACT</name>
<evidence type="ECO:0000256" key="9">
    <source>
        <dbReference type="ARBA" id="ARBA00022967"/>
    </source>
</evidence>
<dbReference type="Gene3D" id="2.70.150.10">
    <property type="entry name" value="Calcium-transporting ATPase, cytoplasmic transduction domain A"/>
    <property type="match status" value="1"/>
</dbReference>
<dbReference type="SUPFAM" id="SSF81665">
    <property type="entry name" value="Calcium ATPase, transmembrane domain M"/>
    <property type="match status" value="1"/>
</dbReference>
<keyword evidence="11" id="KW-0186">Copper</keyword>
<dbReference type="Pfam" id="PF00702">
    <property type="entry name" value="Hydrolase"/>
    <property type="match status" value="1"/>
</dbReference>
<dbReference type="GO" id="GO:0005507">
    <property type="term" value="F:copper ion binding"/>
    <property type="evidence" value="ECO:0007669"/>
    <property type="project" value="TreeGrafter"/>
</dbReference>
<dbReference type="PROSITE" id="PS01229">
    <property type="entry name" value="COF_2"/>
    <property type="match status" value="1"/>
</dbReference>
<accession>A0A514ZAE1</accession>
<dbReference type="Pfam" id="PF00403">
    <property type="entry name" value="HMA"/>
    <property type="match status" value="1"/>
</dbReference>